<feature type="domain" description="C2" evidence="4">
    <location>
        <begin position="153"/>
        <end position="281"/>
    </location>
</feature>
<dbReference type="PANTHER" id="PTHR10857">
    <property type="entry name" value="COPINE"/>
    <property type="match status" value="1"/>
</dbReference>
<organism evidence="6">
    <name type="scientific">Ditylum brightwellii</name>
    <dbReference type="NCBI Taxonomy" id="49249"/>
    <lineage>
        <taxon>Eukaryota</taxon>
        <taxon>Sar</taxon>
        <taxon>Stramenopiles</taxon>
        <taxon>Ochrophyta</taxon>
        <taxon>Bacillariophyta</taxon>
        <taxon>Mediophyceae</taxon>
        <taxon>Lithodesmiophycidae</taxon>
        <taxon>Lithodesmiales</taxon>
        <taxon>Lithodesmiaceae</taxon>
        <taxon>Ditylum</taxon>
    </lineage>
</organism>
<dbReference type="InterPro" id="IPR037768">
    <property type="entry name" value="C2B_Copine"/>
</dbReference>
<dbReference type="SUPFAM" id="SSF53300">
    <property type="entry name" value="vWA-like"/>
    <property type="match status" value="1"/>
</dbReference>
<dbReference type="PROSITE" id="PS50004">
    <property type="entry name" value="C2"/>
    <property type="match status" value="2"/>
</dbReference>
<feature type="compositionally biased region" description="Polar residues" evidence="3">
    <location>
        <begin position="699"/>
        <end position="723"/>
    </location>
</feature>
<evidence type="ECO:0000259" key="5">
    <source>
        <dbReference type="PROSITE" id="PS50234"/>
    </source>
</evidence>
<dbReference type="Gene3D" id="2.60.40.150">
    <property type="entry name" value="C2 domain"/>
    <property type="match status" value="2"/>
</dbReference>
<evidence type="ECO:0000313" key="6">
    <source>
        <dbReference type="EMBL" id="CAE4597979.1"/>
    </source>
</evidence>
<dbReference type="InterPro" id="IPR002035">
    <property type="entry name" value="VWF_A"/>
</dbReference>
<dbReference type="InterPro" id="IPR035892">
    <property type="entry name" value="C2_domain_sf"/>
</dbReference>
<dbReference type="EMBL" id="HBNS01012444">
    <property type="protein sequence ID" value="CAE4597979.1"/>
    <property type="molecule type" value="Transcribed_RNA"/>
</dbReference>
<feature type="compositionally biased region" description="Pro residues" evidence="3">
    <location>
        <begin position="312"/>
        <end position="326"/>
    </location>
</feature>
<dbReference type="InterPro" id="IPR000008">
    <property type="entry name" value="C2_dom"/>
</dbReference>
<comment type="similarity">
    <text evidence="1">Belongs to the copine family.</text>
</comment>
<feature type="region of interest" description="Disordered" evidence="3">
    <location>
        <begin position="699"/>
        <end position="769"/>
    </location>
</feature>
<keyword evidence="2" id="KW-0677">Repeat</keyword>
<evidence type="ECO:0000256" key="1">
    <source>
        <dbReference type="ARBA" id="ARBA00009048"/>
    </source>
</evidence>
<dbReference type="Pfam" id="PF00168">
    <property type="entry name" value="C2"/>
    <property type="match status" value="2"/>
</dbReference>
<sequence length="823" mass="89267">MKTTNSNKIKVKIQIHATKLKNVAGAFKGTSDPFAVVTLLAAGHNEQPIVLGKTEVIKNTLNPTWTKIFPLDYSLGKLRYINVGVYDKKSPNEKPMGSAMFEIGDILGLAGNVKGKRLPKGGSLYVRVTEMTEDAGELRNTIVGSIANTFAGIGLTDLDNIDENENDTTLKLKLRGVKLKNVEGFMRKSDPFYEISKRIHVPGGGVGWRVHYRSDHIKNNLNPAWEESEIDLRELCDDGNLDGPILFSVFDHERSGRHTPMGSFETTVNALINASVHGGGDDTSKAFTLKKGGKAYGLIVVVEASSPSLPSSSPPDAAPSVVPVPFPDVDTERHQPQNPPAAYAPPAAIDNVMSSLPPPIPPPIPPPAFAPPMHSSPHAQNPFYMDQKQHHQRPTFIDYISGSCALQMCIAIDFTGSNGDPRKYGTLHYKHQDGQLNDYEKAIVGVGSILEKYDFDKKFPVWGFGAKYGGVIQHCFQVGHKQEADGVKGVLDAYRSVFRNPLTMSGPTVFADCIAQAASRARREQAEAQQRGTQAYTVLLLLTDGSVTDIGMTKSAIMAASDAPLSIVIIGVGKADFSAMQFLDDFSTDRDIVQFVEFDAHKYNKASLTSETLDEIPDQLVKYFYSRGIMPTAMLSESQVNIQVEDFNDQDDQDLSVNFNPDGQVVLNGFEGAYVDDSYEGAAAKYNGLHILPPPSMQPSYQASTYNPSASMPPTSYHQQSNPSAPPMQPSYQASTYNPSASVPPTSYHQQSNPSIPPPANQIRHSINVPAPPPPSAATFRVQVPPGGRPGMKLQIKNPKNGQMLHVVIPQGLGPGDCFGVAA</sequence>
<dbReference type="InterPro" id="IPR036465">
    <property type="entry name" value="vWFA_dom_sf"/>
</dbReference>
<dbReference type="AlphaFoldDB" id="A0A7S4R1B7"/>
<dbReference type="CDD" id="cd04047">
    <property type="entry name" value="C2B_Copine"/>
    <property type="match status" value="1"/>
</dbReference>
<accession>A0A7S4R1B7</accession>
<name>A0A7S4R1B7_9STRA</name>
<proteinExistence type="inferred from homology"/>
<feature type="region of interest" description="Disordered" evidence="3">
    <location>
        <begin position="307"/>
        <end position="339"/>
    </location>
</feature>
<dbReference type="PANTHER" id="PTHR10857:SF106">
    <property type="entry name" value="C2 DOMAIN-CONTAINING PROTEIN"/>
    <property type="match status" value="1"/>
</dbReference>
<protein>
    <recommendedName>
        <fullName evidence="7">C2 domain-containing protein</fullName>
    </recommendedName>
</protein>
<dbReference type="Pfam" id="PF07002">
    <property type="entry name" value="Copine"/>
    <property type="match status" value="1"/>
</dbReference>
<evidence type="ECO:0000259" key="4">
    <source>
        <dbReference type="PROSITE" id="PS50004"/>
    </source>
</evidence>
<dbReference type="GO" id="GO:0005886">
    <property type="term" value="C:plasma membrane"/>
    <property type="evidence" value="ECO:0007669"/>
    <property type="project" value="TreeGrafter"/>
</dbReference>
<reference evidence="6" key="1">
    <citation type="submission" date="2021-01" db="EMBL/GenBank/DDBJ databases">
        <authorList>
            <person name="Corre E."/>
            <person name="Pelletier E."/>
            <person name="Niang G."/>
            <person name="Scheremetjew M."/>
            <person name="Finn R."/>
            <person name="Kale V."/>
            <person name="Holt S."/>
            <person name="Cochrane G."/>
            <person name="Meng A."/>
            <person name="Brown T."/>
            <person name="Cohen L."/>
        </authorList>
    </citation>
    <scope>NUCLEOTIDE SEQUENCE</scope>
    <source>
        <strain evidence="6">GSO104</strain>
    </source>
</reference>
<gene>
    <name evidence="6" type="ORF">DBRI00130_LOCUS10044</name>
</gene>
<dbReference type="Gene3D" id="3.40.50.410">
    <property type="entry name" value="von Willebrand factor, type A domain"/>
    <property type="match status" value="1"/>
</dbReference>
<dbReference type="SMART" id="SM00239">
    <property type="entry name" value="C2"/>
    <property type="match status" value="2"/>
</dbReference>
<evidence type="ECO:0000256" key="2">
    <source>
        <dbReference type="ARBA" id="ARBA00022737"/>
    </source>
</evidence>
<dbReference type="InterPro" id="IPR010734">
    <property type="entry name" value="Copine_C"/>
</dbReference>
<dbReference type="GO" id="GO:0005544">
    <property type="term" value="F:calcium-dependent phospholipid binding"/>
    <property type="evidence" value="ECO:0007669"/>
    <property type="project" value="InterPro"/>
</dbReference>
<feature type="compositionally biased region" description="Polar residues" evidence="3">
    <location>
        <begin position="730"/>
        <end position="754"/>
    </location>
</feature>
<dbReference type="SUPFAM" id="SSF49562">
    <property type="entry name" value="C2 domain (Calcium/lipid-binding domain, CaLB)"/>
    <property type="match status" value="2"/>
</dbReference>
<evidence type="ECO:0008006" key="7">
    <source>
        <dbReference type="Google" id="ProtNLM"/>
    </source>
</evidence>
<feature type="domain" description="VWFA" evidence="5">
    <location>
        <begin position="407"/>
        <end position="620"/>
    </location>
</feature>
<evidence type="ECO:0000256" key="3">
    <source>
        <dbReference type="SAM" id="MobiDB-lite"/>
    </source>
</evidence>
<dbReference type="SMART" id="SM00327">
    <property type="entry name" value="VWA"/>
    <property type="match status" value="1"/>
</dbReference>
<dbReference type="GO" id="GO:0071277">
    <property type="term" value="P:cellular response to calcium ion"/>
    <property type="evidence" value="ECO:0007669"/>
    <property type="project" value="TreeGrafter"/>
</dbReference>
<dbReference type="PROSITE" id="PS50234">
    <property type="entry name" value="VWFA"/>
    <property type="match status" value="1"/>
</dbReference>
<feature type="domain" description="C2" evidence="4">
    <location>
        <begin position="1"/>
        <end position="120"/>
    </location>
</feature>
<dbReference type="InterPro" id="IPR045052">
    <property type="entry name" value="Copine"/>
</dbReference>